<proteinExistence type="inferred from homology"/>
<evidence type="ECO:0000256" key="1">
    <source>
        <dbReference type="ARBA" id="ARBA00006739"/>
    </source>
</evidence>
<dbReference type="EMBL" id="FOLE01000011">
    <property type="protein sequence ID" value="SFC89560.1"/>
    <property type="molecule type" value="Genomic_DNA"/>
</dbReference>
<name>A0A1I1N742_9BACT</name>
<feature type="domain" description="Glycosyltransferase 2-like" evidence="5">
    <location>
        <begin position="52"/>
        <end position="221"/>
    </location>
</feature>
<gene>
    <name evidence="6" type="ORF">SAMN05421780_111140</name>
</gene>
<dbReference type="InterPro" id="IPR029044">
    <property type="entry name" value="Nucleotide-diphossugar_trans"/>
</dbReference>
<feature type="transmembrane region" description="Helical" evidence="4">
    <location>
        <begin position="357"/>
        <end position="374"/>
    </location>
</feature>
<comment type="similarity">
    <text evidence="1">Belongs to the glycosyltransferase 2 family.</text>
</comment>
<keyword evidence="4" id="KW-0472">Membrane</keyword>
<keyword evidence="4" id="KW-1133">Transmembrane helix</keyword>
<feature type="transmembrane region" description="Helical" evidence="4">
    <location>
        <begin position="291"/>
        <end position="313"/>
    </location>
</feature>
<feature type="transmembrane region" description="Helical" evidence="4">
    <location>
        <begin position="320"/>
        <end position="337"/>
    </location>
</feature>
<evidence type="ECO:0000256" key="3">
    <source>
        <dbReference type="ARBA" id="ARBA00022679"/>
    </source>
</evidence>
<dbReference type="Pfam" id="PF00535">
    <property type="entry name" value="Glycos_transf_2"/>
    <property type="match status" value="1"/>
</dbReference>
<evidence type="ECO:0000256" key="4">
    <source>
        <dbReference type="SAM" id="Phobius"/>
    </source>
</evidence>
<keyword evidence="7" id="KW-1185">Reference proteome</keyword>
<dbReference type="STRING" id="927664.SAMN05421780_111140"/>
<accession>A0A1I1N742</accession>
<dbReference type="GO" id="GO:0016757">
    <property type="term" value="F:glycosyltransferase activity"/>
    <property type="evidence" value="ECO:0007669"/>
    <property type="project" value="UniProtKB-KW"/>
</dbReference>
<dbReference type="AlphaFoldDB" id="A0A1I1N742"/>
<dbReference type="OrthoDB" id="9805625at2"/>
<reference evidence="6 7" key="1">
    <citation type="submission" date="2016-10" db="EMBL/GenBank/DDBJ databases">
        <authorList>
            <person name="de Groot N.N."/>
        </authorList>
    </citation>
    <scope>NUCLEOTIDE SEQUENCE [LARGE SCALE GENOMIC DNA]</scope>
    <source>
        <strain evidence="6 7">DSM 6793</strain>
    </source>
</reference>
<dbReference type="InterPro" id="IPR001173">
    <property type="entry name" value="Glyco_trans_2-like"/>
</dbReference>
<protein>
    <submittedName>
        <fullName evidence="6">Glycosyltransferase, catalytic subunit of cellulose synthase and poly-beta-1,6-N-acetylglucosamine synthase</fullName>
    </submittedName>
</protein>
<evidence type="ECO:0000259" key="5">
    <source>
        <dbReference type="Pfam" id="PF00535"/>
    </source>
</evidence>
<dbReference type="SUPFAM" id="SSF53448">
    <property type="entry name" value="Nucleotide-diphospho-sugar transferases"/>
    <property type="match status" value="1"/>
</dbReference>
<evidence type="ECO:0000313" key="7">
    <source>
        <dbReference type="Proteomes" id="UP000199514"/>
    </source>
</evidence>
<evidence type="ECO:0000256" key="2">
    <source>
        <dbReference type="ARBA" id="ARBA00022676"/>
    </source>
</evidence>
<keyword evidence="4" id="KW-0812">Transmembrane</keyword>
<sequence>MGFSLFACAVLLAYCVALWWLRKHWNAALHESTRILQMPAPSFFSENKPFISVIIAVRNEAANLPKLLQSLDSQMLKPSLFEVIFIDDDSDDHTASILQSHAARYALRYFLLEKTKDTAHKKRAVGTGISHARGQLIVCTDGDCHFGANWLAQYYTFQQQTQAVFVSAPVCLEATPPNLFTQMQVIEFASLIGTGGASLHAGAANMCNGANLAYLKSAYEQVGGFAGKTHLASGDDEFLMHKMAAAFPKKVIFLAHPDSVVNTATQPNWRSFVAQRKRWASKWSSYQDWKVTGLAIGTAAFHGLVIACWICVFISPKENFLLLISLIIKAITEYVLLKKICTDTRAHWSNAAFGALQILYSPYVVFFGLSAALLPKGYTWKSRQVQ</sequence>
<organism evidence="6 7">
    <name type="scientific">Flexibacter flexilis DSM 6793</name>
    <dbReference type="NCBI Taxonomy" id="927664"/>
    <lineage>
        <taxon>Bacteria</taxon>
        <taxon>Pseudomonadati</taxon>
        <taxon>Bacteroidota</taxon>
        <taxon>Cytophagia</taxon>
        <taxon>Cytophagales</taxon>
        <taxon>Flexibacteraceae</taxon>
        <taxon>Flexibacter</taxon>
    </lineage>
</organism>
<dbReference type="Gene3D" id="3.90.550.10">
    <property type="entry name" value="Spore Coat Polysaccharide Biosynthesis Protein SpsA, Chain A"/>
    <property type="match status" value="1"/>
</dbReference>
<dbReference type="PANTHER" id="PTHR43630">
    <property type="entry name" value="POLY-BETA-1,6-N-ACETYL-D-GLUCOSAMINE SYNTHASE"/>
    <property type="match status" value="1"/>
</dbReference>
<evidence type="ECO:0000313" key="6">
    <source>
        <dbReference type="EMBL" id="SFC89560.1"/>
    </source>
</evidence>
<dbReference type="PANTHER" id="PTHR43630:SF1">
    <property type="entry name" value="POLY-BETA-1,6-N-ACETYL-D-GLUCOSAMINE SYNTHASE"/>
    <property type="match status" value="1"/>
</dbReference>
<dbReference type="Proteomes" id="UP000199514">
    <property type="component" value="Unassembled WGS sequence"/>
</dbReference>
<keyword evidence="3 6" id="KW-0808">Transferase</keyword>
<keyword evidence="2" id="KW-0328">Glycosyltransferase</keyword>
<dbReference type="RefSeq" id="WP_091515892.1">
    <property type="nucleotide sequence ID" value="NZ_FOLE01000011.1"/>
</dbReference>